<reference evidence="2" key="1">
    <citation type="journal article" date="2014" name="Front. Microbiol.">
        <title>High frequency of phylogenetically diverse reductive dehalogenase-homologous genes in deep subseafloor sedimentary metagenomes.</title>
        <authorList>
            <person name="Kawai M."/>
            <person name="Futagami T."/>
            <person name="Toyoda A."/>
            <person name="Takaki Y."/>
            <person name="Nishi S."/>
            <person name="Hori S."/>
            <person name="Arai W."/>
            <person name="Tsubouchi T."/>
            <person name="Morono Y."/>
            <person name="Uchiyama I."/>
            <person name="Ito T."/>
            <person name="Fujiyama A."/>
            <person name="Inagaki F."/>
            <person name="Takami H."/>
        </authorList>
    </citation>
    <scope>NUCLEOTIDE SEQUENCE</scope>
    <source>
        <strain evidence="2">Expedition CK06-06</strain>
    </source>
</reference>
<evidence type="ECO:0000313" key="2">
    <source>
        <dbReference type="EMBL" id="GAF98412.1"/>
    </source>
</evidence>
<dbReference type="SUPFAM" id="SSF51735">
    <property type="entry name" value="NAD(P)-binding Rossmann-fold domains"/>
    <property type="match status" value="1"/>
</dbReference>
<dbReference type="InterPro" id="IPR050177">
    <property type="entry name" value="Lipid_A_modif_metabolic_enz"/>
</dbReference>
<accession>X0UDD6</accession>
<dbReference type="Gene3D" id="3.90.25.10">
    <property type="entry name" value="UDP-galactose 4-epimerase, domain 1"/>
    <property type="match status" value="1"/>
</dbReference>
<name>X0UDD6_9ZZZZ</name>
<dbReference type="InterPro" id="IPR036291">
    <property type="entry name" value="NAD(P)-bd_dom_sf"/>
</dbReference>
<dbReference type="EMBL" id="BARS01010907">
    <property type="protein sequence ID" value="GAF98412.1"/>
    <property type="molecule type" value="Genomic_DNA"/>
</dbReference>
<dbReference type="Pfam" id="PF01370">
    <property type="entry name" value="Epimerase"/>
    <property type="match status" value="1"/>
</dbReference>
<sequence length="290" mass="31969">MLSTQGVRRLVVFDNYVASTPNNVAQLAACPCFELIAGDVRDYDVVAPLVANSDFVFHLAASKLVVSDKRPRVDLESNIIGTFNILQAAKDCDVRVVYTSTGSVLGSSDVPMAEDHAQNPTTLYGISKLTAEKYCIFHAREFGVKVSILRYFHVFGPRQDYAGEAGVINIFLSRVLQGQPPIVFGTGEQIRCFTYVIDSVAATLLLATKDETVGEVYNVASKTRMSVRELAELVIQQYGPEGMVPEIGPARRGENFRPIPDTTKIERLGFQAQVPFLVGLELCKQWVEEQ</sequence>
<dbReference type="Gene3D" id="3.40.50.720">
    <property type="entry name" value="NAD(P)-binding Rossmann-like Domain"/>
    <property type="match status" value="1"/>
</dbReference>
<feature type="domain" description="NAD-dependent epimerase/dehydratase" evidence="1">
    <location>
        <begin position="4"/>
        <end position="220"/>
    </location>
</feature>
<comment type="caution">
    <text evidence="2">The sequence shown here is derived from an EMBL/GenBank/DDBJ whole genome shotgun (WGS) entry which is preliminary data.</text>
</comment>
<gene>
    <name evidence="2" type="ORF">S01H1_20044</name>
</gene>
<dbReference type="InterPro" id="IPR001509">
    <property type="entry name" value="Epimerase_deHydtase"/>
</dbReference>
<protein>
    <recommendedName>
        <fullName evidence="1">NAD-dependent epimerase/dehydratase domain-containing protein</fullName>
    </recommendedName>
</protein>
<dbReference type="AlphaFoldDB" id="X0UDD6"/>
<dbReference type="PANTHER" id="PTHR43245:SF13">
    <property type="entry name" value="UDP-D-APIOSE_UDP-D-XYLOSE SYNTHASE 2"/>
    <property type="match status" value="1"/>
</dbReference>
<organism evidence="2">
    <name type="scientific">marine sediment metagenome</name>
    <dbReference type="NCBI Taxonomy" id="412755"/>
    <lineage>
        <taxon>unclassified sequences</taxon>
        <taxon>metagenomes</taxon>
        <taxon>ecological metagenomes</taxon>
    </lineage>
</organism>
<proteinExistence type="predicted"/>
<dbReference type="PANTHER" id="PTHR43245">
    <property type="entry name" value="BIFUNCTIONAL POLYMYXIN RESISTANCE PROTEIN ARNA"/>
    <property type="match status" value="1"/>
</dbReference>
<evidence type="ECO:0000259" key="1">
    <source>
        <dbReference type="Pfam" id="PF01370"/>
    </source>
</evidence>